<keyword evidence="7" id="KW-0482">Metalloprotease</keyword>
<evidence type="ECO:0000256" key="8">
    <source>
        <dbReference type="ARBA" id="ARBA00023157"/>
    </source>
</evidence>
<gene>
    <name evidence="12" type="ORF">IC229_29165</name>
</gene>
<keyword evidence="2" id="KW-0645">Protease</keyword>
<keyword evidence="4 9" id="KW-0732">Signal</keyword>
<evidence type="ECO:0000313" key="13">
    <source>
        <dbReference type="Proteomes" id="UP000598820"/>
    </source>
</evidence>
<sequence>MIKRGNNSLTNWKRTGLLAGSFLCLLSSITWGQTISANSPEEELPNRCATVVREQFLQQQNPNRLRLLNKLNRQLQAMEDAPSLRQQATDTIFRIPVVVHVVHSNASGTIGGSNNVNISDEQIRSQIQVLNEDYRRKVGTNGYNTSPIGADAGIEFFLATTDPNGQPATGITRHYYQQKSSFDVFSDAELLSQIAYWPSDRYLNIWVTSVQSYLGYTQFPIAADTLQGLIDPQYANERTDGSIIDYRYFGKQTGTVTSSLYALGRTATHEIGHWLGLFHVNGDGSCGDDHVADTTPTDNLNQTRFCNDIFSTCSGQRLRTPIENYLMYSPDACMNMFTAGQVARMRRVLTLSPARARLIKSVSAPLAETETLTINVYPNPSSADPTVDVQLKGSQSFMVDLFDLNGRQLRSTSYTNSPSTRVALAVNGLSKGLYIVRVKTDNEVASKRLLVP</sequence>
<dbReference type="PANTHER" id="PTHR47466">
    <property type="match status" value="1"/>
</dbReference>
<feature type="domain" description="Secretion system C-terminal sorting" evidence="11">
    <location>
        <begin position="376"/>
        <end position="451"/>
    </location>
</feature>
<proteinExistence type="inferred from homology"/>
<evidence type="ECO:0000256" key="2">
    <source>
        <dbReference type="ARBA" id="ARBA00022670"/>
    </source>
</evidence>
<dbReference type="GO" id="GO:0046872">
    <property type="term" value="F:metal ion binding"/>
    <property type="evidence" value="ECO:0007669"/>
    <property type="project" value="UniProtKB-KW"/>
</dbReference>
<dbReference type="SUPFAM" id="SSF55486">
    <property type="entry name" value="Metalloproteases ('zincins'), catalytic domain"/>
    <property type="match status" value="1"/>
</dbReference>
<evidence type="ECO:0000256" key="3">
    <source>
        <dbReference type="ARBA" id="ARBA00022723"/>
    </source>
</evidence>
<name>A0A927AUP0_9BACT</name>
<comment type="caution">
    <text evidence="12">The sequence shown here is derived from an EMBL/GenBank/DDBJ whole genome shotgun (WGS) entry which is preliminary data.</text>
</comment>
<comment type="similarity">
    <text evidence="1">Belongs to the peptidase M43B family.</text>
</comment>
<dbReference type="GO" id="GO:0008237">
    <property type="term" value="F:metallopeptidase activity"/>
    <property type="evidence" value="ECO:0007669"/>
    <property type="project" value="UniProtKB-KW"/>
</dbReference>
<dbReference type="InterPro" id="IPR024079">
    <property type="entry name" value="MetalloPept_cat_dom_sf"/>
</dbReference>
<dbReference type="Pfam" id="PF18962">
    <property type="entry name" value="Por_Secre_tail"/>
    <property type="match status" value="1"/>
</dbReference>
<evidence type="ECO:0000259" key="10">
    <source>
        <dbReference type="Pfam" id="PF05572"/>
    </source>
</evidence>
<evidence type="ECO:0000259" key="11">
    <source>
        <dbReference type="Pfam" id="PF18962"/>
    </source>
</evidence>
<dbReference type="GO" id="GO:0006508">
    <property type="term" value="P:proteolysis"/>
    <property type="evidence" value="ECO:0007669"/>
    <property type="project" value="UniProtKB-KW"/>
</dbReference>
<protein>
    <submittedName>
        <fullName evidence="12">T9SS type A sorting domain-containing protein</fullName>
    </submittedName>
</protein>
<keyword evidence="5" id="KW-0378">Hydrolase</keyword>
<accession>A0A927AUP0</accession>
<dbReference type="Proteomes" id="UP000598820">
    <property type="component" value="Unassembled WGS sequence"/>
</dbReference>
<keyword evidence="8" id="KW-1015">Disulfide bond</keyword>
<feature type="domain" description="Peptidase M43 pregnancy-associated plasma-A" evidence="10">
    <location>
        <begin position="261"/>
        <end position="349"/>
    </location>
</feature>
<feature type="signal peptide" evidence="9">
    <location>
        <begin position="1"/>
        <end position="32"/>
    </location>
</feature>
<dbReference type="PANTHER" id="PTHR47466:SF1">
    <property type="entry name" value="METALLOPROTEASE MEP1 (AFU_ORTHOLOGUE AFUA_1G07730)-RELATED"/>
    <property type="match status" value="1"/>
</dbReference>
<dbReference type="CDD" id="cd04275">
    <property type="entry name" value="ZnMc_pappalysin_like"/>
    <property type="match status" value="1"/>
</dbReference>
<evidence type="ECO:0000256" key="5">
    <source>
        <dbReference type="ARBA" id="ARBA00022801"/>
    </source>
</evidence>
<keyword evidence="3" id="KW-0479">Metal-binding</keyword>
<evidence type="ECO:0000256" key="7">
    <source>
        <dbReference type="ARBA" id="ARBA00023049"/>
    </source>
</evidence>
<keyword evidence="13" id="KW-1185">Reference proteome</keyword>
<evidence type="ECO:0000256" key="1">
    <source>
        <dbReference type="ARBA" id="ARBA00008721"/>
    </source>
</evidence>
<dbReference type="InterPro" id="IPR008754">
    <property type="entry name" value="Peptidase_M43"/>
</dbReference>
<feature type="chain" id="PRO_5038002039" evidence="9">
    <location>
        <begin position="33"/>
        <end position="452"/>
    </location>
</feature>
<organism evidence="12 13">
    <name type="scientific">Spirosoma profusum</name>
    <dbReference type="NCBI Taxonomy" id="2771354"/>
    <lineage>
        <taxon>Bacteria</taxon>
        <taxon>Pseudomonadati</taxon>
        <taxon>Bacteroidota</taxon>
        <taxon>Cytophagia</taxon>
        <taxon>Cytophagales</taxon>
        <taxon>Cytophagaceae</taxon>
        <taxon>Spirosoma</taxon>
    </lineage>
</organism>
<evidence type="ECO:0000256" key="6">
    <source>
        <dbReference type="ARBA" id="ARBA00022833"/>
    </source>
</evidence>
<dbReference type="Pfam" id="PF05572">
    <property type="entry name" value="Peptidase_M43"/>
    <property type="match status" value="1"/>
</dbReference>
<reference evidence="12" key="1">
    <citation type="submission" date="2020-09" db="EMBL/GenBank/DDBJ databases">
        <authorList>
            <person name="Kim M.K."/>
        </authorList>
    </citation>
    <scope>NUCLEOTIDE SEQUENCE</scope>
    <source>
        <strain evidence="12">BT702</strain>
    </source>
</reference>
<dbReference type="EMBL" id="JACWZY010000036">
    <property type="protein sequence ID" value="MBD2704741.1"/>
    <property type="molecule type" value="Genomic_DNA"/>
</dbReference>
<evidence type="ECO:0000313" key="12">
    <source>
        <dbReference type="EMBL" id="MBD2704741.1"/>
    </source>
</evidence>
<dbReference type="Gene3D" id="3.40.390.10">
    <property type="entry name" value="Collagenase (Catalytic Domain)"/>
    <property type="match status" value="1"/>
</dbReference>
<dbReference type="NCBIfam" id="TIGR04183">
    <property type="entry name" value="Por_Secre_tail"/>
    <property type="match status" value="1"/>
</dbReference>
<dbReference type="InterPro" id="IPR026444">
    <property type="entry name" value="Secre_tail"/>
</dbReference>
<keyword evidence="6" id="KW-0862">Zinc</keyword>
<evidence type="ECO:0000256" key="4">
    <source>
        <dbReference type="ARBA" id="ARBA00022729"/>
    </source>
</evidence>
<evidence type="ECO:0000256" key="9">
    <source>
        <dbReference type="SAM" id="SignalP"/>
    </source>
</evidence>
<dbReference type="AlphaFoldDB" id="A0A927AUP0"/>